<organism evidence="3">
    <name type="scientific">Streptomyces sp. NBC_00093</name>
    <dbReference type="NCBI Taxonomy" id="2975649"/>
    <lineage>
        <taxon>Bacteria</taxon>
        <taxon>Bacillati</taxon>
        <taxon>Actinomycetota</taxon>
        <taxon>Actinomycetes</taxon>
        <taxon>Kitasatosporales</taxon>
        <taxon>Streptomycetaceae</taxon>
        <taxon>Streptomyces</taxon>
    </lineage>
</organism>
<gene>
    <name evidence="3" type="ORF">OHA22_02085</name>
</gene>
<dbReference type="AlphaFoldDB" id="A0AAU1ZS41"/>
<evidence type="ECO:0000313" key="3">
    <source>
        <dbReference type="EMBL" id="WTT14384.1"/>
    </source>
</evidence>
<accession>A0AAU1ZS41</accession>
<evidence type="ECO:0000256" key="2">
    <source>
        <dbReference type="SAM" id="Phobius"/>
    </source>
</evidence>
<dbReference type="InterPro" id="IPR045513">
    <property type="entry name" value="DUF6479"/>
</dbReference>
<dbReference type="EMBL" id="CP108222">
    <property type="protein sequence ID" value="WTT14384.1"/>
    <property type="molecule type" value="Genomic_DNA"/>
</dbReference>
<feature type="compositionally biased region" description="Basic and acidic residues" evidence="1">
    <location>
        <begin position="51"/>
        <end position="92"/>
    </location>
</feature>
<dbReference type="Pfam" id="PF20087">
    <property type="entry name" value="DUF6479"/>
    <property type="match status" value="1"/>
</dbReference>
<protein>
    <submittedName>
        <fullName evidence="3">DUF6479 family protein</fullName>
    </submittedName>
</protein>
<keyword evidence="2" id="KW-0812">Transmembrane</keyword>
<evidence type="ECO:0000256" key="1">
    <source>
        <dbReference type="SAM" id="MobiDB-lite"/>
    </source>
</evidence>
<name>A0AAU1ZS41_9ACTN</name>
<reference evidence="3" key="1">
    <citation type="submission" date="2022-10" db="EMBL/GenBank/DDBJ databases">
        <title>The complete genomes of actinobacterial strains from the NBC collection.</title>
        <authorList>
            <person name="Joergensen T.S."/>
            <person name="Alvarez Arevalo M."/>
            <person name="Sterndorff E.B."/>
            <person name="Faurdal D."/>
            <person name="Vuksanovic O."/>
            <person name="Mourched A.-S."/>
            <person name="Charusanti P."/>
            <person name="Shaw S."/>
            <person name="Blin K."/>
            <person name="Weber T."/>
        </authorList>
    </citation>
    <scope>NUCLEOTIDE SEQUENCE</scope>
    <source>
        <strain evidence="3">NBC_00093</strain>
    </source>
</reference>
<keyword evidence="2" id="KW-1133">Transmembrane helix</keyword>
<proteinExistence type="predicted"/>
<sequence>MDTARAAADTGQVLAASSDVLNVIAAFAGGLIVAGLLIWAVRFGVRVKDAEAPRPRPDEQPRLPDSGAVHEQRERREPNEVPHTSDEDERLRPHNLHPSGTKRGADQTRPRWSPGNSGSFGSGGSGRT</sequence>
<feature type="compositionally biased region" description="Gly residues" evidence="1">
    <location>
        <begin position="118"/>
        <end position="128"/>
    </location>
</feature>
<keyword evidence="2" id="KW-0472">Membrane</keyword>
<feature type="region of interest" description="Disordered" evidence="1">
    <location>
        <begin position="51"/>
        <end position="128"/>
    </location>
</feature>
<feature type="transmembrane region" description="Helical" evidence="2">
    <location>
        <begin position="20"/>
        <end position="41"/>
    </location>
</feature>